<accession>A0ABV7G4G2</accession>
<dbReference type="PANTHER" id="PTHR30441">
    <property type="entry name" value="DUF748 DOMAIN-CONTAINING PROTEIN"/>
    <property type="match status" value="1"/>
</dbReference>
<dbReference type="InterPro" id="IPR052894">
    <property type="entry name" value="AsmA-related"/>
</dbReference>
<proteinExistence type="predicted"/>
<keyword evidence="4" id="KW-1185">Reference proteome</keyword>
<name>A0ABV7G4G2_9PROT</name>
<feature type="region of interest" description="Disordered" evidence="1">
    <location>
        <begin position="347"/>
        <end position="388"/>
    </location>
</feature>
<evidence type="ECO:0000313" key="4">
    <source>
        <dbReference type="Proteomes" id="UP001595593"/>
    </source>
</evidence>
<dbReference type="PANTHER" id="PTHR30441:SF4">
    <property type="entry name" value="PROTEIN ASMA"/>
    <property type="match status" value="1"/>
</dbReference>
<dbReference type="Pfam" id="PF05170">
    <property type="entry name" value="AsmA"/>
    <property type="match status" value="2"/>
</dbReference>
<comment type="caution">
    <text evidence="3">The sequence shown here is derived from an EMBL/GenBank/DDBJ whole genome shotgun (WGS) entry which is preliminary data.</text>
</comment>
<organism evidence="3 4">
    <name type="scientific">Teichococcus globiformis</name>
    <dbReference type="NCBI Taxonomy" id="2307229"/>
    <lineage>
        <taxon>Bacteria</taxon>
        <taxon>Pseudomonadati</taxon>
        <taxon>Pseudomonadota</taxon>
        <taxon>Alphaproteobacteria</taxon>
        <taxon>Acetobacterales</taxon>
        <taxon>Roseomonadaceae</taxon>
        <taxon>Roseomonas</taxon>
    </lineage>
</organism>
<gene>
    <name evidence="3" type="ORF">ACFOD4_14965</name>
</gene>
<sequence length="989" mass="103323">MALLVPALLLAALWFGPRLTDWNEYRDRLAILAAGRLGQPVTLAGPVRLALLPQPMLEAGGVTIGGPDAEISVQAQALRLRLDWSALLQGRLEPREVAVVGAEIRLPWPPAPGRTFRPPPWLTGLEGRIQESRVVLGAVVLERVEAMLAASGPADALRIQGRFRWRGTDSDFETTVGRPGWDGIAPLALTLSAARASISASGVLLPEGGFEGSVQGGGSDLAALLPAPTGAFRLRGRLSVDAELLTADELSLDIAGTPARGAATLRVEPVPRLDLALSAGRLELDPWIAALRSAGRLPLPFGLDLSAEAAGFRGNTLRRLRGAVLLEGERLILTDFSAVLPGDTEVELSGSTSRSLPPAQPGGGARPPTSRNAQGETAQGRAGSSAAPAWSDARLEAALRFRGSNLRGTLLALGVPLQSVDPARLRDGEGRLRLTLEDGQLTLPEFAATLDGARISGAGTLRLGNRPALGLGLNLERLQLDGWLPPGMGWPEIQAHLAGIDANLRVSAAQARWHDLAVEGLSADLSLESGRLTARRLAGRSLGADLVLSGAAQLGETPRLSELAVEATAERGATLLAAVARRAGGSLALAPLFQEQGLAQERLALRLTGNGPPQALALQGNLELGDLRAEANGTLDLPSSRYTGALTLRHPGAPRLLTETAGLHAPPWLGEGSFSFAGNLTAEAGKRGAVSIGQFDMIAAGLHLGGQLNLMLDGARPRLSGRLRAETLPLPTPDTGSREPLSLSGLVAADAELALHLRRIDWSTGSYLEDLTTTLRLEAGRLRLDDLRARLGGGTLEGTLGLDAAASPPVLDVQGRLSGASLTTPWAMPPLELRTGQLEAEAKLRATGHSPAALLATSTGEGRLALREGVLGGVDLRSAYLAAEAATMAAAEAGLRTALSGGATGFEALDARLQLDTGRLTLVDGRLAMAETPGAILRGEADLARGTADLMMMLKDGEAPEFGLRLTGPIRDARRVLELADWLSWRALH</sequence>
<protein>
    <submittedName>
        <fullName evidence="3">AsmA family protein</fullName>
    </submittedName>
</protein>
<dbReference type="InterPro" id="IPR007844">
    <property type="entry name" value="AsmA"/>
</dbReference>
<dbReference type="RefSeq" id="WP_379597636.1">
    <property type="nucleotide sequence ID" value="NZ_JBHRTN010000018.1"/>
</dbReference>
<dbReference type="Proteomes" id="UP001595593">
    <property type="component" value="Unassembled WGS sequence"/>
</dbReference>
<evidence type="ECO:0000256" key="1">
    <source>
        <dbReference type="SAM" id="MobiDB-lite"/>
    </source>
</evidence>
<reference evidence="4" key="1">
    <citation type="journal article" date="2019" name="Int. J. Syst. Evol. Microbiol.">
        <title>The Global Catalogue of Microorganisms (GCM) 10K type strain sequencing project: providing services to taxonomists for standard genome sequencing and annotation.</title>
        <authorList>
            <consortium name="The Broad Institute Genomics Platform"/>
            <consortium name="The Broad Institute Genome Sequencing Center for Infectious Disease"/>
            <person name="Wu L."/>
            <person name="Ma J."/>
        </authorList>
    </citation>
    <scope>NUCLEOTIDE SEQUENCE [LARGE SCALE GENOMIC DNA]</scope>
    <source>
        <strain evidence="4">KCTC 52094</strain>
    </source>
</reference>
<dbReference type="EMBL" id="JBHRTN010000018">
    <property type="protein sequence ID" value="MFC3126365.1"/>
    <property type="molecule type" value="Genomic_DNA"/>
</dbReference>
<evidence type="ECO:0000313" key="3">
    <source>
        <dbReference type="EMBL" id="MFC3126365.1"/>
    </source>
</evidence>
<feature type="domain" description="AsmA" evidence="2">
    <location>
        <begin position="8"/>
        <end position="106"/>
    </location>
</feature>
<feature type="domain" description="AsmA" evidence="2">
    <location>
        <begin position="749"/>
        <end position="922"/>
    </location>
</feature>
<evidence type="ECO:0000259" key="2">
    <source>
        <dbReference type="Pfam" id="PF05170"/>
    </source>
</evidence>